<feature type="transmembrane region" description="Helical" evidence="1">
    <location>
        <begin position="20"/>
        <end position="44"/>
    </location>
</feature>
<dbReference type="Pfam" id="PF13489">
    <property type="entry name" value="Methyltransf_23"/>
    <property type="match status" value="1"/>
</dbReference>
<evidence type="ECO:0000256" key="1">
    <source>
        <dbReference type="SAM" id="Phobius"/>
    </source>
</evidence>
<dbReference type="Gene3D" id="3.40.50.150">
    <property type="entry name" value="Vaccinia Virus protein VP39"/>
    <property type="match status" value="1"/>
</dbReference>
<dbReference type="SUPFAM" id="SSF53335">
    <property type="entry name" value="S-adenosyl-L-methionine-dependent methyltransferases"/>
    <property type="match status" value="1"/>
</dbReference>
<dbReference type="PANTHER" id="PTHR45036:SF1">
    <property type="entry name" value="METHYLTRANSFERASE LIKE 7A"/>
    <property type="match status" value="1"/>
</dbReference>
<reference evidence="2" key="1">
    <citation type="journal article" date="2023" name="Mol. Phylogenet. Evol.">
        <title>Genome-scale phylogeny and comparative genomics of the fungal order Sordariales.</title>
        <authorList>
            <person name="Hensen N."/>
            <person name="Bonometti L."/>
            <person name="Westerberg I."/>
            <person name="Brannstrom I.O."/>
            <person name="Guillou S."/>
            <person name="Cros-Aarteil S."/>
            <person name="Calhoun S."/>
            <person name="Haridas S."/>
            <person name="Kuo A."/>
            <person name="Mondo S."/>
            <person name="Pangilinan J."/>
            <person name="Riley R."/>
            <person name="LaButti K."/>
            <person name="Andreopoulos B."/>
            <person name="Lipzen A."/>
            <person name="Chen C."/>
            <person name="Yan M."/>
            <person name="Daum C."/>
            <person name="Ng V."/>
            <person name="Clum A."/>
            <person name="Steindorff A."/>
            <person name="Ohm R.A."/>
            <person name="Martin F."/>
            <person name="Silar P."/>
            <person name="Natvig D.O."/>
            <person name="Lalanne C."/>
            <person name="Gautier V."/>
            <person name="Ament-Velasquez S.L."/>
            <person name="Kruys A."/>
            <person name="Hutchinson M.I."/>
            <person name="Powell A.J."/>
            <person name="Barry K."/>
            <person name="Miller A.N."/>
            <person name="Grigoriev I.V."/>
            <person name="Debuchy R."/>
            <person name="Gladieux P."/>
            <person name="Hiltunen Thoren M."/>
            <person name="Johannesson H."/>
        </authorList>
    </citation>
    <scope>NUCLEOTIDE SEQUENCE</scope>
    <source>
        <strain evidence="2">CBS 123565</strain>
    </source>
</reference>
<gene>
    <name evidence="2" type="ORF">BT67DRAFT_446931</name>
</gene>
<keyword evidence="1" id="KW-0472">Membrane</keyword>
<proteinExistence type="predicted"/>
<dbReference type="EMBL" id="MU853401">
    <property type="protein sequence ID" value="KAK4138934.1"/>
    <property type="molecule type" value="Genomic_DNA"/>
</dbReference>
<dbReference type="PANTHER" id="PTHR45036">
    <property type="entry name" value="METHYLTRANSFERASE LIKE 7B"/>
    <property type="match status" value="1"/>
</dbReference>
<reference evidence="2" key="2">
    <citation type="submission" date="2023-05" db="EMBL/GenBank/DDBJ databases">
        <authorList>
            <consortium name="Lawrence Berkeley National Laboratory"/>
            <person name="Steindorff A."/>
            <person name="Hensen N."/>
            <person name="Bonometti L."/>
            <person name="Westerberg I."/>
            <person name="Brannstrom I.O."/>
            <person name="Guillou S."/>
            <person name="Cros-Aarteil S."/>
            <person name="Calhoun S."/>
            <person name="Haridas S."/>
            <person name="Kuo A."/>
            <person name="Mondo S."/>
            <person name="Pangilinan J."/>
            <person name="Riley R."/>
            <person name="Labutti K."/>
            <person name="Andreopoulos B."/>
            <person name="Lipzen A."/>
            <person name="Chen C."/>
            <person name="Yanf M."/>
            <person name="Daum C."/>
            <person name="Ng V."/>
            <person name="Clum A."/>
            <person name="Ohm R."/>
            <person name="Martin F."/>
            <person name="Silar P."/>
            <person name="Natvig D."/>
            <person name="Lalanne C."/>
            <person name="Gautier V."/>
            <person name="Ament-Velasquez S.L."/>
            <person name="Kruys A."/>
            <person name="Hutchinson M.I."/>
            <person name="Powell A.J."/>
            <person name="Barry K."/>
            <person name="Miller A.N."/>
            <person name="Grigoriev I.V."/>
            <person name="Debuchy R."/>
            <person name="Gladieux P."/>
            <person name="Thoren M.H."/>
            <person name="Johannesson H."/>
        </authorList>
    </citation>
    <scope>NUCLEOTIDE SEQUENCE</scope>
    <source>
        <strain evidence="2">CBS 123565</strain>
    </source>
</reference>
<evidence type="ECO:0000313" key="2">
    <source>
        <dbReference type="EMBL" id="KAK4138934.1"/>
    </source>
</evidence>
<evidence type="ECO:0008006" key="4">
    <source>
        <dbReference type="Google" id="ProtNLM"/>
    </source>
</evidence>
<keyword evidence="3" id="KW-1185">Reference proteome</keyword>
<protein>
    <recommendedName>
        <fullName evidence="4">S-adenosyl-L-methionine-dependent methyltransferase</fullName>
    </recommendedName>
</protein>
<name>A0AAN6UU25_9PEZI</name>
<evidence type="ECO:0000313" key="3">
    <source>
        <dbReference type="Proteomes" id="UP001304895"/>
    </source>
</evidence>
<keyword evidence="1" id="KW-1133">Transmembrane helix</keyword>
<accession>A0AAN6UU25</accession>
<organism evidence="2 3">
    <name type="scientific">Trichocladium antarcticum</name>
    <dbReference type="NCBI Taxonomy" id="1450529"/>
    <lineage>
        <taxon>Eukaryota</taxon>
        <taxon>Fungi</taxon>
        <taxon>Dikarya</taxon>
        <taxon>Ascomycota</taxon>
        <taxon>Pezizomycotina</taxon>
        <taxon>Sordariomycetes</taxon>
        <taxon>Sordariomycetidae</taxon>
        <taxon>Sordariales</taxon>
        <taxon>Chaetomiaceae</taxon>
        <taxon>Trichocladium</taxon>
    </lineage>
</organism>
<dbReference type="Proteomes" id="UP001304895">
    <property type="component" value="Unassembled WGS sequence"/>
</dbReference>
<sequence length="296" mass="32857">MFSLPPPYSSFVDPWKFMALAMSFLPATILAALFALDLATLLSLSRLRSAWFGRFWARVGPDVRANAEKNVTPLLRGHVARGAILPPDSPAAYPPLSGTILELGPGSGMWTSLFAPRSAIFDPAQPGGARAPPLTKVYGIEPNTTIHPLLRDQIARADLGPTTYEIVPLGVQDLKHAPERYRIQPNSIDNIVTIMCLCSIPEPRENMAELYGYLKPGGRWYAYEHVKCHASQGKGMSMYQAFLNCIWPHIIGGCEMGRDTGKWLREAGPWRKIDLCPLENEPWYYTMPHVIGVLTK</sequence>
<dbReference type="InterPro" id="IPR029063">
    <property type="entry name" value="SAM-dependent_MTases_sf"/>
</dbReference>
<keyword evidence="1" id="KW-0812">Transmembrane</keyword>
<dbReference type="InterPro" id="IPR052356">
    <property type="entry name" value="Thiol_S-MT"/>
</dbReference>
<comment type="caution">
    <text evidence="2">The sequence shown here is derived from an EMBL/GenBank/DDBJ whole genome shotgun (WGS) entry which is preliminary data.</text>
</comment>
<dbReference type="AlphaFoldDB" id="A0AAN6UU25"/>